<feature type="region of interest" description="Disordered" evidence="1">
    <location>
        <begin position="1"/>
        <end position="33"/>
    </location>
</feature>
<dbReference type="CTD" id="9952477"/>
<sequence length="52" mass="6016">ALTDDNLCILDDNNDDKDNNKDDNDDQYDDNNDVKVAGEITNKVMNRMIVQW</sequence>
<feature type="compositionally biased region" description="Low complexity" evidence="1">
    <location>
        <begin position="1"/>
        <end position="11"/>
    </location>
</feature>
<evidence type="ECO:0000256" key="1">
    <source>
        <dbReference type="SAM" id="MobiDB-lite"/>
    </source>
</evidence>
<proteinExistence type="predicted"/>
<reference evidence="2" key="1">
    <citation type="submission" date="2012-04" db="EMBL/GenBank/DDBJ databases">
        <title>The Genome Sequence of Loa loa.</title>
        <authorList>
            <consortium name="The Broad Institute Genome Sequencing Platform"/>
            <consortium name="Broad Institute Genome Sequencing Center for Infectious Disease"/>
            <person name="Nutman T.B."/>
            <person name="Fink D.L."/>
            <person name="Russ C."/>
            <person name="Young S."/>
            <person name="Zeng Q."/>
            <person name="Gargeya S."/>
            <person name="Alvarado L."/>
            <person name="Berlin A."/>
            <person name="Chapman S.B."/>
            <person name="Chen Z."/>
            <person name="Freedman E."/>
            <person name="Gellesch M."/>
            <person name="Goldberg J."/>
            <person name="Griggs A."/>
            <person name="Gujja S."/>
            <person name="Heilman E.R."/>
            <person name="Heiman D."/>
            <person name="Howarth C."/>
            <person name="Mehta T."/>
            <person name="Neiman D."/>
            <person name="Pearson M."/>
            <person name="Roberts A."/>
            <person name="Saif S."/>
            <person name="Shea T."/>
            <person name="Shenoy N."/>
            <person name="Sisk P."/>
            <person name="Stolte C."/>
            <person name="Sykes S."/>
            <person name="White J."/>
            <person name="Yandava C."/>
            <person name="Haas B."/>
            <person name="Henn M.R."/>
            <person name="Nusbaum C."/>
            <person name="Birren B."/>
        </authorList>
    </citation>
    <scope>NUCLEOTIDE SEQUENCE [LARGE SCALE GENOMIC DNA]</scope>
</reference>
<dbReference type="RefSeq" id="XP_003150534.1">
    <property type="nucleotide sequence ID" value="XM_003150486.1"/>
</dbReference>
<dbReference type="EMBL" id="JH713491">
    <property type="protein sequence ID" value="EFO13536.1"/>
    <property type="molecule type" value="Genomic_DNA"/>
</dbReference>
<feature type="non-terminal residue" evidence="2">
    <location>
        <position position="1"/>
    </location>
</feature>
<dbReference type="KEGG" id="loa:LOAG_14994"/>
<evidence type="ECO:0000313" key="2">
    <source>
        <dbReference type="EMBL" id="EFO13536.1"/>
    </source>
</evidence>
<accession>A0A1S0THM5</accession>
<gene>
    <name evidence="2" type="ORF">LOAG_14994</name>
</gene>
<dbReference type="InParanoid" id="A0A1S0THM5"/>
<dbReference type="AlphaFoldDB" id="A0A1S0THM5"/>
<protein>
    <submittedName>
        <fullName evidence="2">Uncharacterized protein</fullName>
    </submittedName>
</protein>
<organism evidence="2">
    <name type="scientific">Loa loa</name>
    <name type="common">Eye worm</name>
    <name type="synonym">Filaria loa</name>
    <dbReference type="NCBI Taxonomy" id="7209"/>
    <lineage>
        <taxon>Eukaryota</taxon>
        <taxon>Metazoa</taxon>
        <taxon>Ecdysozoa</taxon>
        <taxon>Nematoda</taxon>
        <taxon>Chromadorea</taxon>
        <taxon>Rhabditida</taxon>
        <taxon>Spirurina</taxon>
        <taxon>Spiruromorpha</taxon>
        <taxon>Filarioidea</taxon>
        <taxon>Onchocercidae</taxon>
        <taxon>Loa</taxon>
    </lineage>
</organism>
<dbReference type="GeneID" id="9952477"/>
<name>A0A1S0THM5_LOALO</name>